<dbReference type="AlphaFoldDB" id="A0A1H5LTY6"/>
<evidence type="ECO:0000313" key="3">
    <source>
        <dbReference type="Proteomes" id="UP000183407"/>
    </source>
</evidence>
<evidence type="ECO:0008006" key="4">
    <source>
        <dbReference type="Google" id="ProtNLM"/>
    </source>
</evidence>
<protein>
    <recommendedName>
        <fullName evidence="4">Transmembrane protein</fullName>
    </recommendedName>
</protein>
<dbReference type="RefSeq" id="WP_240320158.1">
    <property type="nucleotide sequence ID" value="NZ_FNTL01000005.1"/>
</dbReference>
<keyword evidence="1" id="KW-0472">Membrane</keyword>
<dbReference type="EMBL" id="FNTL01000005">
    <property type="protein sequence ID" value="SEE80444.1"/>
    <property type="molecule type" value="Genomic_DNA"/>
</dbReference>
<sequence length="204" mass="21272">MNQPDDPWFVGGGAGRAPETATNGAFHPGDNPFLHSIASAVTTPAPRVAKPPSIYIAFGTLLLASVLSVVSGVVEVVSILQVQRRTNTLLSFDTTGRAAEAGGGYVEGTATGLMWVVVGMPVIFAASYAAFGVAVFRGRPWPRIVGTVLAVISLFGLLGGPIVVVTVLSGIVAMAALWVPASRRYCEYAEAQRRIVPAHQWGVG</sequence>
<proteinExistence type="predicted"/>
<accession>A0A1H5LTY6</accession>
<name>A0A1H5LTY6_RHOJO</name>
<keyword evidence="1" id="KW-0812">Transmembrane</keyword>
<feature type="transmembrane region" description="Helical" evidence="1">
    <location>
        <begin position="113"/>
        <end position="136"/>
    </location>
</feature>
<feature type="transmembrane region" description="Helical" evidence="1">
    <location>
        <begin position="54"/>
        <end position="80"/>
    </location>
</feature>
<feature type="transmembrane region" description="Helical" evidence="1">
    <location>
        <begin position="148"/>
        <end position="179"/>
    </location>
</feature>
<evidence type="ECO:0000313" key="2">
    <source>
        <dbReference type="EMBL" id="SEE80444.1"/>
    </source>
</evidence>
<dbReference type="Proteomes" id="UP000183407">
    <property type="component" value="Unassembled WGS sequence"/>
</dbReference>
<reference evidence="3" key="1">
    <citation type="submission" date="2016-10" db="EMBL/GenBank/DDBJ databases">
        <authorList>
            <person name="Varghese N."/>
        </authorList>
    </citation>
    <scope>NUCLEOTIDE SEQUENCE [LARGE SCALE GENOMIC DNA]</scope>
    <source>
        <strain evidence="3">DSM 44719</strain>
    </source>
</reference>
<keyword evidence="1" id="KW-1133">Transmembrane helix</keyword>
<gene>
    <name evidence="2" type="ORF">SAMN04490220_8410</name>
</gene>
<organism evidence="2 3">
    <name type="scientific">Rhodococcus jostii</name>
    <dbReference type="NCBI Taxonomy" id="132919"/>
    <lineage>
        <taxon>Bacteria</taxon>
        <taxon>Bacillati</taxon>
        <taxon>Actinomycetota</taxon>
        <taxon>Actinomycetes</taxon>
        <taxon>Mycobacteriales</taxon>
        <taxon>Nocardiaceae</taxon>
        <taxon>Rhodococcus</taxon>
    </lineage>
</organism>
<evidence type="ECO:0000256" key="1">
    <source>
        <dbReference type="SAM" id="Phobius"/>
    </source>
</evidence>